<sequence length="312" mass="34966">MATISTVGTSERAAGDVRRRTSDLARAQARAGYLFVLPTSVLYLTFVIAPVIVTCILAFAYYDPMLGSRWVGFDNFIRFFTDRRSLQILWNTLRFAFFAVTFNVLVGLILALALNRAMPRWLLYFFRLSFFLPVIIAAAFVSIVWGYFFADDLGIINYYLRLMGLPSVRWLTDANQAMTSIIVMDVWKNTGFFMIIFIAALQGVPRSIIEAAVMDGTPAWRQFLRITLPYISPVVFFCIVYASIGALQVFESITILTQGGPGDATRSLSILIVEEGFGSFQIGYAASISVVMTVIILIITAVQQLLSRKWVQ</sequence>
<evidence type="ECO:0000256" key="6">
    <source>
        <dbReference type="ARBA" id="ARBA00023136"/>
    </source>
</evidence>
<evidence type="ECO:0000256" key="1">
    <source>
        <dbReference type="ARBA" id="ARBA00004651"/>
    </source>
</evidence>
<feature type="domain" description="ABC transmembrane type-1" evidence="8">
    <location>
        <begin position="89"/>
        <end position="303"/>
    </location>
</feature>
<dbReference type="SUPFAM" id="SSF161098">
    <property type="entry name" value="MetI-like"/>
    <property type="match status" value="1"/>
</dbReference>
<evidence type="ECO:0000256" key="4">
    <source>
        <dbReference type="ARBA" id="ARBA00022692"/>
    </source>
</evidence>
<name>A0ABQ5W8Q1_9HYPH</name>
<evidence type="ECO:0000259" key="8">
    <source>
        <dbReference type="PROSITE" id="PS50928"/>
    </source>
</evidence>
<dbReference type="CDD" id="cd06261">
    <property type="entry name" value="TM_PBP2"/>
    <property type="match status" value="1"/>
</dbReference>
<dbReference type="PROSITE" id="PS50928">
    <property type="entry name" value="ABC_TM1"/>
    <property type="match status" value="1"/>
</dbReference>
<dbReference type="Proteomes" id="UP001156691">
    <property type="component" value="Unassembled WGS sequence"/>
</dbReference>
<keyword evidence="5 7" id="KW-1133">Transmembrane helix</keyword>
<feature type="transmembrane region" description="Helical" evidence="7">
    <location>
        <begin position="230"/>
        <end position="250"/>
    </location>
</feature>
<evidence type="ECO:0000256" key="7">
    <source>
        <dbReference type="RuleBase" id="RU363032"/>
    </source>
</evidence>
<comment type="caution">
    <text evidence="9">The sequence shown here is derived from an EMBL/GenBank/DDBJ whole genome shotgun (WGS) entry which is preliminary data.</text>
</comment>
<dbReference type="InterPro" id="IPR000515">
    <property type="entry name" value="MetI-like"/>
</dbReference>
<keyword evidence="2 7" id="KW-0813">Transport</keyword>
<feature type="transmembrane region" description="Helical" evidence="7">
    <location>
        <begin position="121"/>
        <end position="148"/>
    </location>
</feature>
<feature type="transmembrane region" description="Helical" evidence="7">
    <location>
        <begin position="33"/>
        <end position="62"/>
    </location>
</feature>
<organism evidence="9 10">
    <name type="scientific">Devosia nitrariae</name>
    <dbReference type="NCBI Taxonomy" id="2071872"/>
    <lineage>
        <taxon>Bacteria</taxon>
        <taxon>Pseudomonadati</taxon>
        <taxon>Pseudomonadota</taxon>
        <taxon>Alphaproteobacteria</taxon>
        <taxon>Hyphomicrobiales</taxon>
        <taxon>Devosiaceae</taxon>
        <taxon>Devosia</taxon>
    </lineage>
</organism>
<dbReference type="InterPro" id="IPR035906">
    <property type="entry name" value="MetI-like_sf"/>
</dbReference>
<dbReference type="Pfam" id="PF00528">
    <property type="entry name" value="BPD_transp_1"/>
    <property type="match status" value="1"/>
</dbReference>
<comment type="similarity">
    <text evidence="7">Belongs to the binding-protein-dependent transport system permease family.</text>
</comment>
<feature type="transmembrane region" description="Helical" evidence="7">
    <location>
        <begin position="282"/>
        <end position="302"/>
    </location>
</feature>
<dbReference type="Gene3D" id="1.10.3720.10">
    <property type="entry name" value="MetI-like"/>
    <property type="match status" value="1"/>
</dbReference>
<keyword evidence="10" id="KW-1185">Reference proteome</keyword>
<evidence type="ECO:0000256" key="2">
    <source>
        <dbReference type="ARBA" id="ARBA00022448"/>
    </source>
</evidence>
<proteinExistence type="inferred from homology"/>
<keyword evidence="3" id="KW-1003">Cell membrane</keyword>
<evidence type="ECO:0000313" key="10">
    <source>
        <dbReference type="Proteomes" id="UP001156691"/>
    </source>
</evidence>
<dbReference type="PANTHER" id="PTHR30193:SF37">
    <property type="entry name" value="INNER MEMBRANE ABC TRANSPORTER PERMEASE PROTEIN YCJO"/>
    <property type="match status" value="1"/>
</dbReference>
<comment type="subcellular location">
    <subcellularLocation>
        <location evidence="1 7">Cell membrane</location>
        <topology evidence="1 7">Multi-pass membrane protein</topology>
    </subcellularLocation>
</comment>
<dbReference type="PANTHER" id="PTHR30193">
    <property type="entry name" value="ABC TRANSPORTER PERMEASE PROTEIN"/>
    <property type="match status" value="1"/>
</dbReference>
<gene>
    <name evidence="9" type="ORF">GCM10010862_36650</name>
</gene>
<accession>A0ABQ5W8Q1</accession>
<dbReference type="InterPro" id="IPR051393">
    <property type="entry name" value="ABC_transporter_permease"/>
</dbReference>
<reference evidence="10" key="1">
    <citation type="journal article" date="2019" name="Int. J. Syst. Evol. Microbiol.">
        <title>The Global Catalogue of Microorganisms (GCM) 10K type strain sequencing project: providing services to taxonomists for standard genome sequencing and annotation.</title>
        <authorList>
            <consortium name="The Broad Institute Genomics Platform"/>
            <consortium name="The Broad Institute Genome Sequencing Center for Infectious Disease"/>
            <person name="Wu L."/>
            <person name="Ma J."/>
        </authorList>
    </citation>
    <scope>NUCLEOTIDE SEQUENCE [LARGE SCALE GENOMIC DNA]</scope>
    <source>
        <strain evidence="10">NBRC 112416</strain>
    </source>
</reference>
<protein>
    <submittedName>
        <fullName evidence="9">Sugar ABC transporter permease</fullName>
    </submittedName>
</protein>
<dbReference type="EMBL" id="BSNS01000020">
    <property type="protein sequence ID" value="GLQ56406.1"/>
    <property type="molecule type" value="Genomic_DNA"/>
</dbReference>
<evidence type="ECO:0000256" key="5">
    <source>
        <dbReference type="ARBA" id="ARBA00022989"/>
    </source>
</evidence>
<evidence type="ECO:0000313" key="9">
    <source>
        <dbReference type="EMBL" id="GLQ56406.1"/>
    </source>
</evidence>
<dbReference type="RefSeq" id="WP_284341817.1">
    <property type="nucleotide sequence ID" value="NZ_BSNS01000020.1"/>
</dbReference>
<feature type="transmembrane region" description="Helical" evidence="7">
    <location>
        <begin position="191"/>
        <end position="209"/>
    </location>
</feature>
<feature type="transmembrane region" description="Helical" evidence="7">
    <location>
        <begin position="95"/>
        <end position="114"/>
    </location>
</feature>
<evidence type="ECO:0000256" key="3">
    <source>
        <dbReference type="ARBA" id="ARBA00022475"/>
    </source>
</evidence>
<keyword evidence="4 7" id="KW-0812">Transmembrane</keyword>
<keyword evidence="6 7" id="KW-0472">Membrane</keyword>